<dbReference type="InterPro" id="IPR055643">
    <property type="entry name" value="DUF7219"/>
</dbReference>
<dbReference type="EMBL" id="JACJTB010000010">
    <property type="protein sequence ID" value="MBD2594821.1"/>
    <property type="molecule type" value="Genomic_DNA"/>
</dbReference>
<dbReference type="Pfam" id="PF23856">
    <property type="entry name" value="DUF7219"/>
    <property type="match status" value="1"/>
</dbReference>
<evidence type="ECO:0000313" key="1">
    <source>
        <dbReference type="EMBL" id="MBD2594821.1"/>
    </source>
</evidence>
<reference evidence="1 2" key="1">
    <citation type="journal article" date="2020" name="ISME J.">
        <title>Comparative genomics reveals insights into cyanobacterial evolution and habitat adaptation.</title>
        <authorList>
            <person name="Chen M.Y."/>
            <person name="Teng W.K."/>
            <person name="Zhao L."/>
            <person name="Hu C.X."/>
            <person name="Zhou Y.K."/>
            <person name="Han B.P."/>
            <person name="Song L.R."/>
            <person name="Shu W.S."/>
        </authorList>
    </citation>
    <scope>NUCLEOTIDE SEQUENCE [LARGE SCALE GENOMIC DNA]</scope>
    <source>
        <strain evidence="1 2">FACHB-130</strain>
    </source>
</reference>
<keyword evidence="2" id="KW-1185">Reference proteome</keyword>
<protein>
    <recommendedName>
        <fullName evidence="3">Isopropylmalate/homocitrate/citramalate synthase</fullName>
    </recommendedName>
</protein>
<evidence type="ECO:0000313" key="2">
    <source>
        <dbReference type="Proteomes" id="UP000603457"/>
    </source>
</evidence>
<evidence type="ECO:0008006" key="3">
    <source>
        <dbReference type="Google" id="ProtNLM"/>
    </source>
</evidence>
<dbReference type="Proteomes" id="UP000603457">
    <property type="component" value="Unassembled WGS sequence"/>
</dbReference>
<sequence>MPEYHQQEKNNFLYPCTRYYGKVKPENLVFHSNLQEFAQKVGYIAGLETGGKLSLEEAYEQISKLWQQLQYSKQELGVGVEFK</sequence>
<comment type="caution">
    <text evidence="1">The sequence shown here is derived from an EMBL/GenBank/DDBJ whole genome shotgun (WGS) entry which is preliminary data.</text>
</comment>
<accession>A0ABR8FVL1</accession>
<dbReference type="RefSeq" id="WP_190967664.1">
    <property type="nucleotide sequence ID" value="NZ_JACJTB010000010.1"/>
</dbReference>
<gene>
    <name evidence="1" type="ORF">H6G74_10830</name>
</gene>
<proteinExistence type="predicted"/>
<name>A0ABR8FVL1_9NOSO</name>
<organism evidence="1 2">
    <name type="scientific">Nostoc spongiaeforme FACHB-130</name>
    <dbReference type="NCBI Taxonomy" id="1357510"/>
    <lineage>
        <taxon>Bacteria</taxon>
        <taxon>Bacillati</taxon>
        <taxon>Cyanobacteriota</taxon>
        <taxon>Cyanophyceae</taxon>
        <taxon>Nostocales</taxon>
        <taxon>Nostocaceae</taxon>
        <taxon>Nostoc</taxon>
    </lineage>
</organism>